<keyword evidence="2" id="KW-1003">Cell membrane</keyword>
<evidence type="ECO:0000256" key="7">
    <source>
        <dbReference type="SAM" id="Phobius"/>
    </source>
</evidence>
<comment type="similarity">
    <text evidence="6">Belongs to the ABC-4 integral membrane protein family.</text>
</comment>
<evidence type="ECO:0000256" key="3">
    <source>
        <dbReference type="ARBA" id="ARBA00022692"/>
    </source>
</evidence>
<comment type="caution">
    <text evidence="9">The sequence shown here is derived from an EMBL/GenBank/DDBJ whole genome shotgun (WGS) entry which is preliminary data.</text>
</comment>
<feature type="domain" description="ABC3 transporter permease C-terminal" evidence="8">
    <location>
        <begin position="670"/>
        <end position="778"/>
    </location>
</feature>
<evidence type="ECO:0000256" key="6">
    <source>
        <dbReference type="ARBA" id="ARBA00038076"/>
    </source>
</evidence>
<feature type="transmembrane region" description="Helical" evidence="7">
    <location>
        <begin position="749"/>
        <end position="774"/>
    </location>
</feature>
<name>A0ABS8YCP2_9BACL</name>
<proteinExistence type="inferred from homology"/>
<dbReference type="PANTHER" id="PTHR30572:SF4">
    <property type="entry name" value="ABC TRANSPORTER PERMEASE YTRF"/>
    <property type="match status" value="1"/>
</dbReference>
<feature type="transmembrane region" description="Helical" evidence="7">
    <location>
        <begin position="449"/>
        <end position="470"/>
    </location>
</feature>
<feature type="domain" description="ABC3 transporter permease C-terminal" evidence="8">
    <location>
        <begin position="284"/>
        <end position="394"/>
    </location>
</feature>
<evidence type="ECO:0000313" key="10">
    <source>
        <dbReference type="Proteomes" id="UP001199916"/>
    </source>
</evidence>
<gene>
    <name evidence="9" type="ORF">LQV63_10705</name>
</gene>
<feature type="transmembrane region" description="Helical" evidence="7">
    <location>
        <begin position="324"/>
        <end position="353"/>
    </location>
</feature>
<dbReference type="InterPro" id="IPR050250">
    <property type="entry name" value="Macrolide_Exporter_MacB"/>
</dbReference>
<keyword evidence="5 7" id="KW-0472">Membrane</keyword>
<dbReference type="Pfam" id="PF02687">
    <property type="entry name" value="FtsX"/>
    <property type="match status" value="2"/>
</dbReference>
<evidence type="ECO:0000256" key="2">
    <source>
        <dbReference type="ARBA" id="ARBA00022475"/>
    </source>
</evidence>
<dbReference type="PANTHER" id="PTHR30572">
    <property type="entry name" value="MEMBRANE COMPONENT OF TRANSPORTER-RELATED"/>
    <property type="match status" value="1"/>
</dbReference>
<reference evidence="9 10" key="1">
    <citation type="submission" date="2021-11" db="EMBL/GenBank/DDBJ databases">
        <title>Draft genome sequence of Paenibacillus profundus YoMME, a new Gram-positive bacteria with exoelectrogenic properties.</title>
        <authorList>
            <person name="Hubenova Y."/>
            <person name="Hubenova E."/>
            <person name="Manasiev Y."/>
            <person name="Peykov S."/>
            <person name="Mitov M."/>
        </authorList>
    </citation>
    <scope>NUCLEOTIDE SEQUENCE [LARGE SCALE GENOMIC DNA]</scope>
    <source>
        <strain evidence="9 10">YoMME</strain>
    </source>
</reference>
<sequence length="798" mass="90007">MRNVLKFVRRDMVKNQLQVWLVLLLIAATSFIFFFIKYASDGINTEYERFAETQQQEHFAFRPNLAVFINGDTQQQIISGSSIPSRELEQLGFENLLQTYNLKLPDEEHQALSRLSGEYQFHYDEVKYKEIKEQGVLYRWIGDTGKRTVNQIYLAEGRLPASSGEIAITSNAVGMQTLQVGDELTIRGHSYEIVGRFILPDQIRQNTADGERPLYVLANPEQYALIDDIEAHYYSGRFQNGTYSGDVVRKMTEDARFAFFLPVQDNPEATELIKGIASNAGMSMIFLITLTLLCTGVFLIFLNRRLRLQQKAWGCLIAMGYPRALLINVYVINNVLLCVIGVILGLAAAYFSADLLIQQFQSQYVLPAFPKELGVNSLLMGVLVIVICFNAAAYWMLHRFMNNDTVTMLLARQKNEHVNFLTRWVSRLTVGLPFIQRVKLQMSARSIKMIVLLGITVCLSSILFILGISLNQSSSNAVEHRFKGVHYKYDIQYSEARLAQHNEDRNDYYLQKDKRLSWDGSSGIREGAKVNVLAFDGDSKWLTLVDENGKEINSKLKEGAIVHSSKAQLFGLQAGTSVQVLIGDKEVKIPIAAFCSNGDPAAFYIDKAQLTNALGISPDIYNGTFTNSPDPDPQQSGRYTMSSAESMRKEMTEQASSSQLSAVLNQILGCVIAVIMIWLITLITVEENKKNMAVLHMIGYTQREIGSMLLNVYTVIVVISYIVFTPLALFFVNYILKMVSVSTNDFIPLIYNVFTFVLVLAIILIIYYAVLFIARRFYSQPSYAVPIAAPKPPKRVDM</sequence>
<dbReference type="Proteomes" id="UP001199916">
    <property type="component" value="Unassembled WGS sequence"/>
</dbReference>
<organism evidence="9 10">
    <name type="scientific">Paenibacillus profundus</name>
    <dbReference type="NCBI Taxonomy" id="1173085"/>
    <lineage>
        <taxon>Bacteria</taxon>
        <taxon>Bacillati</taxon>
        <taxon>Bacillota</taxon>
        <taxon>Bacilli</taxon>
        <taxon>Bacillales</taxon>
        <taxon>Paenibacillaceae</taxon>
        <taxon>Paenibacillus</taxon>
    </lineage>
</organism>
<keyword evidence="10" id="KW-1185">Reference proteome</keyword>
<feature type="transmembrane region" description="Helical" evidence="7">
    <location>
        <begin position="373"/>
        <end position="397"/>
    </location>
</feature>
<dbReference type="InterPro" id="IPR003838">
    <property type="entry name" value="ABC3_permease_C"/>
</dbReference>
<keyword evidence="3 7" id="KW-0812">Transmembrane</keyword>
<evidence type="ECO:0000256" key="1">
    <source>
        <dbReference type="ARBA" id="ARBA00004651"/>
    </source>
</evidence>
<evidence type="ECO:0000259" key="8">
    <source>
        <dbReference type="Pfam" id="PF02687"/>
    </source>
</evidence>
<feature type="transmembrane region" description="Helical" evidence="7">
    <location>
        <begin position="280"/>
        <end position="303"/>
    </location>
</feature>
<feature type="transmembrane region" description="Helical" evidence="7">
    <location>
        <begin position="705"/>
        <end position="729"/>
    </location>
</feature>
<feature type="transmembrane region" description="Helical" evidence="7">
    <location>
        <begin position="663"/>
        <end position="685"/>
    </location>
</feature>
<dbReference type="RefSeq" id="WP_233696679.1">
    <property type="nucleotide sequence ID" value="NZ_JAJNBZ010000006.1"/>
</dbReference>
<protein>
    <submittedName>
        <fullName evidence="9">ABC transporter permease</fullName>
    </submittedName>
</protein>
<dbReference type="EMBL" id="JAJNBZ010000006">
    <property type="protein sequence ID" value="MCE5169783.1"/>
    <property type="molecule type" value="Genomic_DNA"/>
</dbReference>
<evidence type="ECO:0000256" key="5">
    <source>
        <dbReference type="ARBA" id="ARBA00023136"/>
    </source>
</evidence>
<comment type="subcellular location">
    <subcellularLocation>
        <location evidence="1">Cell membrane</location>
        <topology evidence="1">Multi-pass membrane protein</topology>
    </subcellularLocation>
</comment>
<keyword evidence="4 7" id="KW-1133">Transmembrane helix</keyword>
<evidence type="ECO:0000313" key="9">
    <source>
        <dbReference type="EMBL" id="MCE5169783.1"/>
    </source>
</evidence>
<evidence type="ECO:0000256" key="4">
    <source>
        <dbReference type="ARBA" id="ARBA00022989"/>
    </source>
</evidence>
<feature type="transmembrane region" description="Helical" evidence="7">
    <location>
        <begin position="20"/>
        <end position="39"/>
    </location>
</feature>
<accession>A0ABS8YCP2</accession>